<name>S0FUP9_9BACT</name>
<dbReference type="Proteomes" id="UP000014216">
    <property type="component" value="Unassembled WGS sequence"/>
</dbReference>
<accession>S0FUP9</accession>
<dbReference type="AlphaFoldDB" id="S0FUP9"/>
<organism evidence="1 2">
    <name type="scientific">Desulfotignum phosphitoxidans DSM 13687</name>
    <dbReference type="NCBI Taxonomy" id="1286635"/>
    <lineage>
        <taxon>Bacteria</taxon>
        <taxon>Pseudomonadati</taxon>
        <taxon>Thermodesulfobacteriota</taxon>
        <taxon>Desulfobacteria</taxon>
        <taxon>Desulfobacterales</taxon>
        <taxon>Desulfobacteraceae</taxon>
        <taxon>Desulfotignum</taxon>
    </lineage>
</organism>
<keyword evidence="2" id="KW-1185">Reference proteome</keyword>
<evidence type="ECO:0000313" key="2">
    <source>
        <dbReference type="Proteomes" id="UP000014216"/>
    </source>
</evidence>
<evidence type="ECO:0000313" key="1">
    <source>
        <dbReference type="EMBL" id="EMS78435.1"/>
    </source>
</evidence>
<gene>
    <name evidence="1" type="ORF">Dpo_8c01020</name>
</gene>
<comment type="caution">
    <text evidence="1">The sequence shown here is derived from an EMBL/GenBank/DDBJ whole genome shotgun (WGS) entry which is preliminary data.</text>
</comment>
<proteinExistence type="predicted"/>
<reference evidence="1 2" key="1">
    <citation type="journal article" date="2013" name="Genome Announc.">
        <title>Draft Genome Sequence of Desulfotignum phosphitoxidans DSM 13687 Strain FiPS-3.</title>
        <authorList>
            <person name="Poehlein A."/>
            <person name="Daniel R."/>
            <person name="Simeonova D.D."/>
        </authorList>
    </citation>
    <scope>NUCLEOTIDE SEQUENCE [LARGE SCALE GENOMIC DNA]</scope>
    <source>
        <strain evidence="1 2">DSM 13687</strain>
    </source>
</reference>
<protein>
    <submittedName>
        <fullName evidence="1">Uncharacterized protein</fullName>
    </submittedName>
</protein>
<sequence>MFETIYDYYIETYGDATGALYGIYRDRLNKILCHVIDEFELPCTVYRPWWSKKAANLEEFIDKLRTVLNPPYSAIILGYEHGIEGKSGYYSHWSIIKKITEKSLLLFDSDGENARISIQKCILHDEEFSNEKPYKLFSTNTLIISIIQERGE</sequence>
<dbReference type="EMBL" id="APJX01000008">
    <property type="protein sequence ID" value="EMS78435.1"/>
    <property type="molecule type" value="Genomic_DNA"/>
</dbReference>